<dbReference type="EMBL" id="FMUH01000001">
    <property type="protein sequence ID" value="SCX37957.1"/>
    <property type="molecule type" value="Genomic_DNA"/>
</dbReference>
<proteinExistence type="predicted"/>
<keyword evidence="2" id="KW-1185">Reference proteome</keyword>
<dbReference type="STRING" id="1960309.SAMN03159343_0251"/>
<evidence type="ECO:0000313" key="2">
    <source>
        <dbReference type="Proteomes" id="UP000198981"/>
    </source>
</evidence>
<dbReference type="Proteomes" id="UP000198981">
    <property type="component" value="Unassembled WGS sequence"/>
</dbReference>
<reference evidence="2" key="1">
    <citation type="submission" date="2016-10" db="EMBL/GenBank/DDBJ databases">
        <authorList>
            <person name="Varghese N."/>
            <person name="Submissions S."/>
        </authorList>
    </citation>
    <scope>NUCLEOTIDE SEQUENCE [LARGE SCALE GENOMIC DNA]</scope>
    <source>
        <strain evidence="2">DSM 45722</strain>
    </source>
</reference>
<name>A0A1G4X9U0_9ACTN</name>
<dbReference type="AlphaFoldDB" id="A0A1G4X9U0"/>
<evidence type="ECO:0000313" key="1">
    <source>
        <dbReference type="EMBL" id="SCX37957.1"/>
    </source>
</evidence>
<organism evidence="1 2">
    <name type="scientific">Klenkia marina</name>
    <dbReference type="NCBI Taxonomy" id="1960309"/>
    <lineage>
        <taxon>Bacteria</taxon>
        <taxon>Bacillati</taxon>
        <taxon>Actinomycetota</taxon>
        <taxon>Actinomycetes</taxon>
        <taxon>Geodermatophilales</taxon>
        <taxon>Geodermatophilaceae</taxon>
        <taxon>Klenkia</taxon>
    </lineage>
</organism>
<gene>
    <name evidence="1" type="ORF">SAMN03159343_0251</name>
</gene>
<dbReference type="RefSeq" id="WP_092798930.1">
    <property type="nucleotide sequence ID" value="NZ_FMUH01000001.1"/>
</dbReference>
<accession>A0A1G4X9U0</accession>
<sequence length="104" mass="11317">MSVENSDVLAWFGQALEDPSGVDAALQGLDAEELHEAAVKAITFTALMLSAQQTQGDRLIHDLRATLNDPDAHMQAYRDWLERVPLGHTGMSWVVGQVESGQGE</sequence>
<protein>
    <submittedName>
        <fullName evidence="1">Uncharacterized protein</fullName>
    </submittedName>
</protein>